<protein>
    <recommendedName>
        <fullName evidence="7">Cytosine-specific methyltransferase</fullName>
        <ecNumber evidence="7">2.1.1.37</ecNumber>
    </recommendedName>
</protein>
<keyword evidence="9" id="KW-1185">Reference proteome</keyword>
<dbReference type="PANTHER" id="PTHR10629">
    <property type="entry name" value="CYTOSINE-SPECIFIC METHYLTRANSFERASE"/>
    <property type="match status" value="1"/>
</dbReference>
<dbReference type="InterPro" id="IPR050390">
    <property type="entry name" value="C5-Methyltransferase"/>
</dbReference>
<evidence type="ECO:0000313" key="8">
    <source>
        <dbReference type="EMBL" id="KSU85167.1"/>
    </source>
</evidence>
<dbReference type="SUPFAM" id="SSF53335">
    <property type="entry name" value="S-adenosyl-L-methionine-dependent methyltransferases"/>
    <property type="match status" value="1"/>
</dbReference>
<dbReference type="RefSeq" id="WP_061969656.1">
    <property type="nucleotide sequence ID" value="NZ_FMAV01000001.1"/>
</dbReference>
<proteinExistence type="inferred from homology"/>
<organism evidence="8 9">
    <name type="scientific">Fictibacillus enclensis</name>
    <dbReference type="NCBI Taxonomy" id="1017270"/>
    <lineage>
        <taxon>Bacteria</taxon>
        <taxon>Bacillati</taxon>
        <taxon>Bacillota</taxon>
        <taxon>Bacilli</taxon>
        <taxon>Bacillales</taxon>
        <taxon>Fictibacillaceae</taxon>
        <taxon>Fictibacillus</taxon>
    </lineage>
</organism>
<name>A0A0V8JDF3_9BACL</name>
<dbReference type="GO" id="GO:0009307">
    <property type="term" value="P:DNA restriction-modification system"/>
    <property type="evidence" value="ECO:0007669"/>
    <property type="project" value="UniProtKB-KW"/>
</dbReference>
<dbReference type="GO" id="GO:0044027">
    <property type="term" value="P:negative regulation of gene expression via chromosomal CpG island methylation"/>
    <property type="evidence" value="ECO:0007669"/>
    <property type="project" value="TreeGrafter"/>
</dbReference>
<evidence type="ECO:0000256" key="4">
    <source>
        <dbReference type="ARBA" id="ARBA00022747"/>
    </source>
</evidence>
<keyword evidence="4" id="KW-0680">Restriction system</keyword>
<evidence type="ECO:0000256" key="7">
    <source>
        <dbReference type="RuleBase" id="RU000417"/>
    </source>
</evidence>
<dbReference type="EC" id="2.1.1.37" evidence="7"/>
<reference evidence="8 9" key="1">
    <citation type="journal article" date="2014" name="Antonie Van Leeuwenhoek">
        <title>Fictibacillus enclensis sp. nov., isolated from marine sediment.</title>
        <authorList>
            <person name="Dastager S.G."/>
            <person name="Mawlankar R."/>
            <person name="Srinivasan K."/>
            <person name="Tang S.K."/>
            <person name="Lee J.C."/>
            <person name="Ramana V.V."/>
            <person name="Shouche Y.S."/>
        </authorList>
    </citation>
    <scope>NUCLEOTIDE SEQUENCE [LARGE SCALE GENOMIC DNA]</scope>
    <source>
        <strain evidence="8 9">NIO-1003</strain>
    </source>
</reference>
<comment type="catalytic activity">
    <reaction evidence="7">
        <text>a 2'-deoxycytidine in DNA + S-adenosyl-L-methionine = a 5-methyl-2'-deoxycytidine in DNA + S-adenosyl-L-homocysteine + H(+)</text>
        <dbReference type="Rhea" id="RHEA:13681"/>
        <dbReference type="Rhea" id="RHEA-COMP:11369"/>
        <dbReference type="Rhea" id="RHEA-COMP:11370"/>
        <dbReference type="ChEBI" id="CHEBI:15378"/>
        <dbReference type="ChEBI" id="CHEBI:57856"/>
        <dbReference type="ChEBI" id="CHEBI:59789"/>
        <dbReference type="ChEBI" id="CHEBI:85452"/>
        <dbReference type="ChEBI" id="CHEBI:85454"/>
        <dbReference type="EC" id="2.1.1.37"/>
    </reaction>
</comment>
<dbReference type="InterPro" id="IPR001525">
    <property type="entry name" value="C5_MeTfrase"/>
</dbReference>
<dbReference type="Gene3D" id="3.40.50.150">
    <property type="entry name" value="Vaccinia Virus protein VP39"/>
    <property type="match status" value="1"/>
</dbReference>
<sequence length="534" mass="61481">MQVVDFFCGAGGFSEGFEQAGFKVVKAFDIWEPAIRTHNMNHSSSGKVVAENRNVLEIAALPDEEFHKVVPDSEVIIGSPPCVAFSSSNKSGKADKTLGIQLLKAFFKIVARKKFKKNSLLKYWVMENVSNVQYYVEKEYTMEDLGITTLGDKKLKVIHENSKVYELQYYGVPSNRKRFICGEFPDFNKTLSKGIPLKKVLESLGTPYEYLNSNIVDPNYLLELKGLEVTDHHYKKLLADFEWKKAEIRKRDKGYMGKMSFPEDISKPARTIMATMSHSSREAMIFSDKQGEYRSPTIREVATIMSFPIDYRFYGESDSIKYKLVGNAVPPKFANTIAQAIMRDVKQNYVPPAYRKKVFSSDSNFTNLNFRKFSVKEEKQKPYSTKFKYHVPYLIINSFRVELSNKFNQNKDKVSWNVVIHRGQGKNAEKYENIPLTKNHFMNVEINKMETFISTHVKTISSIDNLQQNYCLPSNQRANLIGPEELLQAVREFIDEHFNNESKIVVENMTREIPLKIAASFYILFNIIGRLKND</sequence>
<evidence type="ECO:0000256" key="1">
    <source>
        <dbReference type="ARBA" id="ARBA00022603"/>
    </source>
</evidence>
<dbReference type="Proteomes" id="UP000054099">
    <property type="component" value="Unassembled WGS sequence"/>
</dbReference>
<comment type="similarity">
    <text evidence="5 6">Belongs to the class I-like SAM-binding methyltransferase superfamily. C5-methyltransferase family.</text>
</comment>
<dbReference type="PROSITE" id="PS00094">
    <property type="entry name" value="C5_MTASE_1"/>
    <property type="match status" value="1"/>
</dbReference>
<evidence type="ECO:0000256" key="2">
    <source>
        <dbReference type="ARBA" id="ARBA00022679"/>
    </source>
</evidence>
<evidence type="ECO:0000256" key="5">
    <source>
        <dbReference type="PROSITE-ProRule" id="PRU01016"/>
    </source>
</evidence>
<gene>
    <name evidence="8" type="ORF">AS030_06520</name>
</gene>
<dbReference type="NCBIfam" id="TIGR00675">
    <property type="entry name" value="dcm"/>
    <property type="match status" value="1"/>
</dbReference>
<evidence type="ECO:0000256" key="3">
    <source>
        <dbReference type="ARBA" id="ARBA00022691"/>
    </source>
</evidence>
<dbReference type="GO" id="GO:0003886">
    <property type="term" value="F:DNA (cytosine-5-)-methyltransferase activity"/>
    <property type="evidence" value="ECO:0007669"/>
    <property type="project" value="UniProtKB-EC"/>
</dbReference>
<comment type="caution">
    <text evidence="8">The sequence shown here is derived from an EMBL/GenBank/DDBJ whole genome shotgun (WGS) entry which is preliminary data.</text>
</comment>
<dbReference type="PRINTS" id="PR00105">
    <property type="entry name" value="C5METTRFRASE"/>
</dbReference>
<dbReference type="PANTHER" id="PTHR10629:SF52">
    <property type="entry name" value="DNA (CYTOSINE-5)-METHYLTRANSFERASE 1"/>
    <property type="match status" value="1"/>
</dbReference>
<dbReference type="InterPro" id="IPR029063">
    <property type="entry name" value="SAM-dependent_MTases_sf"/>
</dbReference>
<dbReference type="AlphaFoldDB" id="A0A0V8JDF3"/>
<dbReference type="Pfam" id="PF00145">
    <property type="entry name" value="DNA_methylase"/>
    <property type="match status" value="1"/>
</dbReference>
<accession>A0A0V8JDF3</accession>
<dbReference type="GO" id="GO:0032259">
    <property type="term" value="P:methylation"/>
    <property type="evidence" value="ECO:0007669"/>
    <property type="project" value="UniProtKB-KW"/>
</dbReference>
<dbReference type="EMBL" id="LNQN01000001">
    <property type="protein sequence ID" value="KSU85167.1"/>
    <property type="molecule type" value="Genomic_DNA"/>
</dbReference>
<feature type="active site" evidence="5">
    <location>
        <position position="82"/>
    </location>
</feature>
<keyword evidence="2 5" id="KW-0808">Transferase</keyword>
<dbReference type="GO" id="GO:0003677">
    <property type="term" value="F:DNA binding"/>
    <property type="evidence" value="ECO:0007669"/>
    <property type="project" value="TreeGrafter"/>
</dbReference>
<evidence type="ECO:0000256" key="6">
    <source>
        <dbReference type="RuleBase" id="RU000416"/>
    </source>
</evidence>
<dbReference type="Gene3D" id="3.90.120.10">
    <property type="entry name" value="DNA Methylase, subunit A, domain 2"/>
    <property type="match status" value="1"/>
</dbReference>
<keyword evidence="3 5" id="KW-0949">S-adenosyl-L-methionine</keyword>
<dbReference type="InterPro" id="IPR018117">
    <property type="entry name" value="C5_DNA_meth_AS"/>
</dbReference>
<dbReference type="PROSITE" id="PS51679">
    <property type="entry name" value="SAM_MT_C5"/>
    <property type="match status" value="1"/>
</dbReference>
<keyword evidence="1 5" id="KW-0489">Methyltransferase</keyword>
<evidence type="ECO:0000313" key="9">
    <source>
        <dbReference type="Proteomes" id="UP000054099"/>
    </source>
</evidence>
<dbReference type="OrthoDB" id="9813719at2"/>